<evidence type="ECO:0000313" key="1">
    <source>
        <dbReference type="EMBL" id="SMX26128.1"/>
    </source>
</evidence>
<keyword evidence="1" id="KW-0966">Cell projection</keyword>
<dbReference type="EMBL" id="FXXP01000001">
    <property type="protein sequence ID" value="SMX26128.1"/>
    <property type="molecule type" value="Genomic_DNA"/>
</dbReference>
<reference evidence="2" key="1">
    <citation type="submission" date="2017-05" db="EMBL/GenBank/DDBJ databases">
        <authorList>
            <person name="Rodrigo-Torres L."/>
            <person name="Arahal R. D."/>
            <person name="Lucena T."/>
        </authorList>
    </citation>
    <scope>NUCLEOTIDE SEQUENCE [LARGE SCALE GENOMIC DNA]</scope>
    <source>
        <strain evidence="2">CECT 8649</strain>
    </source>
</reference>
<accession>A0A238J664</accession>
<dbReference type="AlphaFoldDB" id="A0A238J664"/>
<dbReference type="Proteomes" id="UP000225972">
    <property type="component" value="Unassembled WGS sequence"/>
</dbReference>
<sequence>MFQNLDIFRTAMAMARHSGSQQALSAQNIANSDTPNYRARKMPKFQDTLRNSMMGQRATRENHLHGQVGRAVEASFTDTPLDPNGNSVSLEEEMVLAVDAKRQHDKALAIYRSNLSVLRTSLGRR</sequence>
<name>A0A238J664_9RHOB</name>
<organism evidence="1 2">
    <name type="scientific">Pelagimonas phthalicica</name>
    <dbReference type="NCBI Taxonomy" id="1037362"/>
    <lineage>
        <taxon>Bacteria</taxon>
        <taxon>Pseudomonadati</taxon>
        <taxon>Pseudomonadota</taxon>
        <taxon>Alphaproteobacteria</taxon>
        <taxon>Rhodobacterales</taxon>
        <taxon>Roseobacteraceae</taxon>
        <taxon>Pelagimonas</taxon>
    </lineage>
</organism>
<keyword evidence="1" id="KW-0969">Cilium</keyword>
<dbReference type="RefSeq" id="WP_099241756.1">
    <property type="nucleotide sequence ID" value="NZ_FXXP01000001.1"/>
</dbReference>
<proteinExistence type="predicted"/>
<keyword evidence="1" id="KW-0282">Flagellum</keyword>
<protein>
    <submittedName>
        <fullName evidence="1">Flagellar basal body rod protein FlgB</fullName>
    </submittedName>
</protein>
<dbReference type="OrthoDB" id="9788334at2"/>
<keyword evidence="2" id="KW-1185">Reference proteome</keyword>
<gene>
    <name evidence="1" type="ORF">TRP8649_00201</name>
</gene>
<dbReference type="NCBIfam" id="NF009270">
    <property type="entry name" value="PRK12627.1"/>
    <property type="match status" value="1"/>
</dbReference>
<evidence type="ECO:0000313" key="2">
    <source>
        <dbReference type="Proteomes" id="UP000225972"/>
    </source>
</evidence>